<feature type="chain" id="PRO_5009101112" description="Sensor domain-containing protein" evidence="2">
    <location>
        <begin position="22"/>
        <end position="246"/>
    </location>
</feature>
<evidence type="ECO:0000313" key="4">
    <source>
        <dbReference type="Proteomes" id="UP000094094"/>
    </source>
</evidence>
<dbReference type="RefSeq" id="WP_069569757.1">
    <property type="nucleotide sequence ID" value="NZ_CP017157.1"/>
</dbReference>
<dbReference type="PROSITE" id="PS51257">
    <property type="entry name" value="PROKAR_LIPOPROTEIN"/>
    <property type="match status" value="1"/>
</dbReference>
<gene>
    <name evidence="3" type="ORF">SL103_16310</name>
</gene>
<protein>
    <recommendedName>
        <fullName evidence="5">Sensor domain-containing protein</fullName>
    </recommendedName>
</protein>
<organism evidence="3 4">
    <name type="scientific">Streptomyces lydicus</name>
    <dbReference type="NCBI Taxonomy" id="47763"/>
    <lineage>
        <taxon>Bacteria</taxon>
        <taxon>Bacillati</taxon>
        <taxon>Actinomycetota</taxon>
        <taxon>Actinomycetes</taxon>
        <taxon>Kitasatosporales</taxon>
        <taxon>Streptomycetaceae</taxon>
        <taxon>Streptomyces</taxon>
    </lineage>
</organism>
<dbReference type="OrthoDB" id="3853694at2"/>
<sequence length="246" mass="25190">MKLRRAVVTVAAPAVLSFALAACSSGGTSSPPKAASDASSPATTHARTTGGPNAVLLNGTKLKALLLPADVLPKGYRADPKATRDSGTVLAPSSSAPVDLASACPKLEASAWIQTTGIESAAFAQGDFANSAQEEFNEEIDTFRGTEAHTVMTRLHQVLKHCARFTDTSSGASAAVTIKTTAVPGTGDETLKAVLSAPEWEGGTTLVASRVGNAVITTFYNVQSKDMGAAGLGLTKRLVAQVQHAK</sequence>
<dbReference type="KEGG" id="slc:SL103_16310"/>
<evidence type="ECO:0000313" key="3">
    <source>
        <dbReference type="EMBL" id="AOP47613.1"/>
    </source>
</evidence>
<accession>A0A1D7VLG9</accession>
<keyword evidence="4" id="KW-1185">Reference proteome</keyword>
<feature type="compositionally biased region" description="Low complexity" evidence="1">
    <location>
        <begin position="27"/>
        <end position="46"/>
    </location>
</feature>
<keyword evidence="2" id="KW-0732">Signal</keyword>
<name>A0A1D7VLG9_9ACTN</name>
<evidence type="ECO:0000256" key="2">
    <source>
        <dbReference type="SAM" id="SignalP"/>
    </source>
</evidence>
<dbReference type="Proteomes" id="UP000094094">
    <property type="component" value="Chromosome"/>
</dbReference>
<evidence type="ECO:0000256" key="1">
    <source>
        <dbReference type="SAM" id="MobiDB-lite"/>
    </source>
</evidence>
<feature type="signal peptide" evidence="2">
    <location>
        <begin position="1"/>
        <end position="21"/>
    </location>
</feature>
<dbReference type="EMBL" id="CP017157">
    <property type="protein sequence ID" value="AOP47613.1"/>
    <property type="molecule type" value="Genomic_DNA"/>
</dbReference>
<evidence type="ECO:0008006" key="5">
    <source>
        <dbReference type="Google" id="ProtNLM"/>
    </source>
</evidence>
<proteinExistence type="predicted"/>
<reference evidence="3 4" key="1">
    <citation type="submission" date="2016-09" db="EMBL/GenBank/DDBJ databases">
        <title>Complete genome sequencing of Streptomyces lydicus 103 and metabolic pathways analysis of antibiotic biosynthesis.</title>
        <authorList>
            <person name="Jia N."/>
            <person name="Ding M.-Z."/>
            <person name="Gao F."/>
            <person name="Yuan Y.-J."/>
        </authorList>
    </citation>
    <scope>NUCLEOTIDE SEQUENCE [LARGE SCALE GENOMIC DNA]</scope>
    <source>
        <strain evidence="3 4">103</strain>
    </source>
</reference>
<feature type="region of interest" description="Disordered" evidence="1">
    <location>
        <begin position="27"/>
        <end position="53"/>
    </location>
</feature>
<dbReference type="AlphaFoldDB" id="A0A1D7VLG9"/>